<comment type="caution">
    <text evidence="5">The sequence shown here is derived from an EMBL/GenBank/DDBJ whole genome shotgun (WGS) entry which is preliminary data.</text>
</comment>
<evidence type="ECO:0000256" key="2">
    <source>
        <dbReference type="ARBA" id="ARBA00023125"/>
    </source>
</evidence>
<evidence type="ECO:0000313" key="5">
    <source>
        <dbReference type="EMBL" id="RIV25402.1"/>
    </source>
</evidence>
<dbReference type="Gene3D" id="3.40.50.2300">
    <property type="match status" value="2"/>
</dbReference>
<organism evidence="5 6">
    <name type="scientific">Fibrisoma montanum</name>
    <dbReference type="NCBI Taxonomy" id="2305895"/>
    <lineage>
        <taxon>Bacteria</taxon>
        <taxon>Pseudomonadati</taxon>
        <taxon>Bacteroidota</taxon>
        <taxon>Cytophagia</taxon>
        <taxon>Cytophagales</taxon>
        <taxon>Spirosomataceae</taxon>
        <taxon>Fibrisoma</taxon>
    </lineage>
</organism>
<gene>
    <name evidence="5" type="ORF">DYU11_08875</name>
</gene>
<keyword evidence="3" id="KW-0804">Transcription</keyword>
<dbReference type="PANTHER" id="PTHR30146">
    <property type="entry name" value="LACI-RELATED TRANSCRIPTIONAL REPRESSOR"/>
    <property type="match status" value="1"/>
</dbReference>
<dbReference type="SUPFAM" id="SSF47413">
    <property type="entry name" value="lambda repressor-like DNA-binding domains"/>
    <property type="match status" value="1"/>
</dbReference>
<keyword evidence="6" id="KW-1185">Reference proteome</keyword>
<dbReference type="EMBL" id="QXED01000002">
    <property type="protein sequence ID" value="RIV25402.1"/>
    <property type="molecule type" value="Genomic_DNA"/>
</dbReference>
<sequence>MIKCPHCQQVDSINKTGIVRGKQRYFCKSCEVHFSFPTAEPTRSSRRHQVTIVDIAQELGISKSTVSRALRGQSDIHPGTRQAVLDAVKQFDYQPNLLAHSLVKSRSNTVGIMVPEFVSFFFPKVIIGAQNVLAEAGYNVVICHSNESYETEVANARALLASRVDGLLVSHTKETRNFDHFRAFQRRGIPVVFFNRFCEDMDVSKVTVDDQAGAFKAVEHLIQTGRRRIAHLAGPDSLTNSRNRLNGYRDALRHYGIAEEPELVISYDLTLEKANIYVNHLLNLPQPPDALFTINDPTAIEALKVIKSRGLRIPDDIAIVGFSNDPISALVEPGLTTVAQPVNEIGQESARLLLRQLTSELDVEPETVVLPTELIVRGSTVS</sequence>
<dbReference type="Gene3D" id="1.10.260.40">
    <property type="entry name" value="lambda repressor-like DNA-binding domains"/>
    <property type="match status" value="1"/>
</dbReference>
<dbReference type="CDD" id="cd06267">
    <property type="entry name" value="PBP1_LacI_sugar_binding-like"/>
    <property type="match status" value="1"/>
</dbReference>
<keyword evidence="2 5" id="KW-0238">DNA-binding</keyword>
<name>A0A418MF22_9BACT</name>
<dbReference type="PROSITE" id="PS50932">
    <property type="entry name" value="HTH_LACI_2"/>
    <property type="match status" value="1"/>
</dbReference>
<dbReference type="InterPro" id="IPR046335">
    <property type="entry name" value="LacI/GalR-like_sensor"/>
</dbReference>
<dbReference type="GO" id="GO:0003700">
    <property type="term" value="F:DNA-binding transcription factor activity"/>
    <property type="evidence" value="ECO:0007669"/>
    <property type="project" value="TreeGrafter"/>
</dbReference>
<dbReference type="Proteomes" id="UP000283523">
    <property type="component" value="Unassembled WGS sequence"/>
</dbReference>
<proteinExistence type="predicted"/>
<feature type="domain" description="HTH lacI-type" evidence="4">
    <location>
        <begin position="50"/>
        <end position="104"/>
    </location>
</feature>
<dbReference type="AlphaFoldDB" id="A0A418MF22"/>
<accession>A0A418MF22</accession>
<dbReference type="CDD" id="cd01392">
    <property type="entry name" value="HTH_LacI"/>
    <property type="match status" value="1"/>
</dbReference>
<dbReference type="SMART" id="SM00354">
    <property type="entry name" value="HTH_LACI"/>
    <property type="match status" value="1"/>
</dbReference>
<dbReference type="OrthoDB" id="833520at2"/>
<dbReference type="InterPro" id="IPR000843">
    <property type="entry name" value="HTH_LacI"/>
</dbReference>
<dbReference type="InterPro" id="IPR010982">
    <property type="entry name" value="Lambda_DNA-bd_dom_sf"/>
</dbReference>
<evidence type="ECO:0000256" key="3">
    <source>
        <dbReference type="ARBA" id="ARBA00023163"/>
    </source>
</evidence>
<evidence type="ECO:0000256" key="1">
    <source>
        <dbReference type="ARBA" id="ARBA00023015"/>
    </source>
</evidence>
<dbReference type="SUPFAM" id="SSF53822">
    <property type="entry name" value="Periplasmic binding protein-like I"/>
    <property type="match status" value="1"/>
</dbReference>
<dbReference type="PANTHER" id="PTHR30146:SF109">
    <property type="entry name" value="HTH-TYPE TRANSCRIPTIONAL REGULATOR GALS"/>
    <property type="match status" value="1"/>
</dbReference>
<reference evidence="5 6" key="1">
    <citation type="submission" date="2018-08" db="EMBL/GenBank/DDBJ databases">
        <title>Fibrisoma montanum sp. nov., isolated from Danxia mountain soil.</title>
        <authorList>
            <person name="Huang Y."/>
        </authorList>
    </citation>
    <scope>NUCLEOTIDE SEQUENCE [LARGE SCALE GENOMIC DNA]</scope>
    <source>
        <strain evidence="5 6">HYT19</strain>
    </source>
</reference>
<dbReference type="InterPro" id="IPR028082">
    <property type="entry name" value="Peripla_BP_I"/>
</dbReference>
<dbReference type="Pfam" id="PF13377">
    <property type="entry name" value="Peripla_BP_3"/>
    <property type="match status" value="1"/>
</dbReference>
<evidence type="ECO:0000313" key="6">
    <source>
        <dbReference type="Proteomes" id="UP000283523"/>
    </source>
</evidence>
<dbReference type="GO" id="GO:0000976">
    <property type="term" value="F:transcription cis-regulatory region binding"/>
    <property type="evidence" value="ECO:0007669"/>
    <property type="project" value="TreeGrafter"/>
</dbReference>
<dbReference type="Pfam" id="PF00356">
    <property type="entry name" value="LacI"/>
    <property type="match status" value="1"/>
</dbReference>
<evidence type="ECO:0000259" key="4">
    <source>
        <dbReference type="PROSITE" id="PS50932"/>
    </source>
</evidence>
<keyword evidence="1" id="KW-0805">Transcription regulation</keyword>
<protein>
    <submittedName>
        <fullName evidence="5">LacI family DNA-binding transcriptional regulator</fullName>
    </submittedName>
</protein>